<organism evidence="2 3">
    <name type="scientific">Amycolatopsis rifamycinica</name>
    <dbReference type="NCBI Taxonomy" id="287986"/>
    <lineage>
        <taxon>Bacteria</taxon>
        <taxon>Bacillati</taxon>
        <taxon>Actinomycetota</taxon>
        <taxon>Actinomycetes</taxon>
        <taxon>Pseudonocardiales</taxon>
        <taxon>Pseudonocardiaceae</taxon>
        <taxon>Amycolatopsis</taxon>
    </lineage>
</organism>
<dbReference type="EMBL" id="JMQI01000080">
    <property type="protein sequence ID" value="KDN16482.1"/>
    <property type="molecule type" value="Genomic_DNA"/>
</dbReference>
<proteinExistence type="predicted"/>
<sequence>MGLRERFQAGLARQLGHPSGLRGRLVGSALNRRNREPVVKAVAALELSGTERALDIGFGGGLGLGLLLRKTATVQGVEISKTMLDRARRTFRREIGAGRLVLSEGPMTALPLDDGSVDAIVSTNTVYFVDDLGKAFAEVARVLAPGGRFVLGIGDPDLMGRARMLTDNGFRIRPIAELEATLDTAGLRLSRHERFTNGGLGFHLLVTGLD</sequence>
<dbReference type="InterPro" id="IPR029063">
    <property type="entry name" value="SAM-dependent_MTases_sf"/>
</dbReference>
<dbReference type="GO" id="GO:0008757">
    <property type="term" value="F:S-adenosylmethionine-dependent methyltransferase activity"/>
    <property type="evidence" value="ECO:0007669"/>
    <property type="project" value="InterPro"/>
</dbReference>
<keyword evidence="2" id="KW-0808">Transferase</keyword>
<dbReference type="Proteomes" id="UP000027345">
    <property type="component" value="Unassembled WGS sequence"/>
</dbReference>
<dbReference type="OrthoDB" id="529208at2"/>
<dbReference type="Gene3D" id="3.40.50.150">
    <property type="entry name" value="Vaccinia Virus protein VP39"/>
    <property type="match status" value="1"/>
</dbReference>
<dbReference type="eggNOG" id="COG2226">
    <property type="taxonomic scope" value="Bacteria"/>
</dbReference>
<dbReference type="STRING" id="287986.DV20_40915"/>
<comment type="caution">
    <text evidence="2">The sequence shown here is derived from an EMBL/GenBank/DDBJ whole genome shotgun (WGS) entry which is preliminary data.</text>
</comment>
<keyword evidence="3" id="KW-1185">Reference proteome</keyword>
<evidence type="ECO:0000313" key="3">
    <source>
        <dbReference type="Proteomes" id="UP000027345"/>
    </source>
</evidence>
<evidence type="ECO:0000313" key="2">
    <source>
        <dbReference type="EMBL" id="KDN16482.1"/>
    </source>
</evidence>
<accession>A0A066TSG9</accession>
<reference evidence="2 3" key="1">
    <citation type="submission" date="2014-05" db="EMBL/GenBank/DDBJ databases">
        <title>Draft genome sequence of Amycolatopsis rifamycinica DSM 46095.</title>
        <authorList>
            <person name="Lal R."/>
            <person name="Saxena A."/>
            <person name="Kumari R."/>
            <person name="Mukherjee U."/>
            <person name="Singh P."/>
            <person name="Sangwan N."/>
            <person name="Mahato N.K."/>
        </authorList>
    </citation>
    <scope>NUCLEOTIDE SEQUENCE [LARGE SCALE GENOMIC DNA]</scope>
    <source>
        <strain evidence="2 3">DSM 46095</strain>
    </source>
</reference>
<keyword evidence="2" id="KW-0489">Methyltransferase</keyword>
<evidence type="ECO:0000259" key="1">
    <source>
        <dbReference type="Pfam" id="PF08241"/>
    </source>
</evidence>
<dbReference type="RefSeq" id="WP_043788893.1">
    <property type="nucleotide sequence ID" value="NZ_JMQI01000080.1"/>
</dbReference>
<protein>
    <submittedName>
        <fullName evidence="2">SAM-dependent methyltransferase</fullName>
    </submittedName>
</protein>
<dbReference type="InterPro" id="IPR013216">
    <property type="entry name" value="Methyltransf_11"/>
</dbReference>
<dbReference type="Pfam" id="PF08241">
    <property type="entry name" value="Methyltransf_11"/>
    <property type="match status" value="1"/>
</dbReference>
<dbReference type="AlphaFoldDB" id="A0A066TSG9"/>
<dbReference type="SUPFAM" id="SSF53335">
    <property type="entry name" value="S-adenosyl-L-methionine-dependent methyltransferases"/>
    <property type="match status" value="1"/>
</dbReference>
<dbReference type="PANTHER" id="PTHR42912">
    <property type="entry name" value="METHYLTRANSFERASE"/>
    <property type="match status" value="1"/>
</dbReference>
<dbReference type="InterPro" id="IPR050508">
    <property type="entry name" value="Methyltransf_Superfamily"/>
</dbReference>
<gene>
    <name evidence="2" type="ORF">DV20_40915</name>
</gene>
<feature type="domain" description="Methyltransferase type 11" evidence="1">
    <location>
        <begin position="54"/>
        <end position="151"/>
    </location>
</feature>
<name>A0A066TSG9_9PSEU</name>
<dbReference type="GO" id="GO:0032259">
    <property type="term" value="P:methylation"/>
    <property type="evidence" value="ECO:0007669"/>
    <property type="project" value="UniProtKB-KW"/>
</dbReference>
<dbReference type="CDD" id="cd02440">
    <property type="entry name" value="AdoMet_MTases"/>
    <property type="match status" value="1"/>
</dbReference>
<dbReference type="PANTHER" id="PTHR42912:SF95">
    <property type="entry name" value="METHYLTRANSFERASE TYPE 11 DOMAIN-CONTAINING PROTEIN"/>
    <property type="match status" value="1"/>
</dbReference>